<dbReference type="RefSeq" id="WP_289503072.1">
    <property type="nucleotide sequence ID" value="NZ_CP116805.1"/>
</dbReference>
<proteinExistence type="predicted"/>
<evidence type="ECO:0000313" key="1">
    <source>
        <dbReference type="EMBL" id="WCL53560.1"/>
    </source>
</evidence>
<accession>A0AAE9XRF7</accession>
<dbReference type="Proteomes" id="UP001217500">
    <property type="component" value="Chromosome"/>
</dbReference>
<dbReference type="KEGG" id="gso:PH603_13555"/>
<dbReference type="AlphaFoldDB" id="A0AAE9XRF7"/>
<reference evidence="1" key="1">
    <citation type="submission" date="2023-01" db="EMBL/GenBank/DDBJ databases">
        <title>The genome sequence of Kordiimonadaceae bacterium 6D33.</title>
        <authorList>
            <person name="Liu Y."/>
        </authorList>
    </citation>
    <scope>NUCLEOTIDE SEQUENCE</scope>
    <source>
        <strain evidence="1">6D33</strain>
    </source>
</reference>
<protein>
    <recommendedName>
        <fullName evidence="3">PAS domain-containing protein</fullName>
    </recommendedName>
</protein>
<dbReference type="EMBL" id="CP116805">
    <property type="protein sequence ID" value="WCL53560.1"/>
    <property type="molecule type" value="Genomic_DNA"/>
</dbReference>
<name>A0AAE9XRF7_9PROT</name>
<keyword evidence="2" id="KW-1185">Reference proteome</keyword>
<organism evidence="1 2">
    <name type="scientific">Gimibacter soli</name>
    <dbReference type="NCBI Taxonomy" id="3024400"/>
    <lineage>
        <taxon>Bacteria</taxon>
        <taxon>Pseudomonadati</taxon>
        <taxon>Pseudomonadota</taxon>
        <taxon>Alphaproteobacteria</taxon>
        <taxon>Kordiimonadales</taxon>
        <taxon>Temperatibacteraceae</taxon>
        <taxon>Gimibacter</taxon>
    </lineage>
</organism>
<gene>
    <name evidence="1" type="ORF">PH603_13555</name>
</gene>
<sequence>MSSSFDIYEEGLVKSGGGDLKIAWHWVSSPTDLEDDARVVQAALDKRAAGRGFYRRSDLVPTDLLKQLPMIVLMDVIRDGEHQPFDLLIRLIGTDAEAYYGKITGWLVSKVPMREASDRVMAAATKIVESGRCGVSTAYGLTQGKEYLTVAASYFPFMDETGDEVRGLLIHINVTRGRPAEGV</sequence>
<evidence type="ECO:0008006" key="3">
    <source>
        <dbReference type="Google" id="ProtNLM"/>
    </source>
</evidence>
<evidence type="ECO:0000313" key="2">
    <source>
        <dbReference type="Proteomes" id="UP001217500"/>
    </source>
</evidence>